<dbReference type="PANTHER" id="PTHR42718:SF27">
    <property type="entry name" value="TRANSPORTER, PUTATIVE-RELATED"/>
    <property type="match status" value="1"/>
</dbReference>
<feature type="transmembrane region" description="Helical" evidence="5">
    <location>
        <begin position="382"/>
        <end position="409"/>
    </location>
</feature>
<evidence type="ECO:0000256" key="1">
    <source>
        <dbReference type="ARBA" id="ARBA00004141"/>
    </source>
</evidence>
<dbReference type="Proteomes" id="UP001600888">
    <property type="component" value="Unassembled WGS sequence"/>
</dbReference>
<feature type="transmembrane region" description="Helical" evidence="5">
    <location>
        <begin position="249"/>
        <end position="269"/>
    </location>
</feature>
<dbReference type="EMBL" id="JBAWTH010000038">
    <property type="protein sequence ID" value="KAL2284126.1"/>
    <property type="molecule type" value="Genomic_DNA"/>
</dbReference>
<evidence type="ECO:0000256" key="5">
    <source>
        <dbReference type="SAM" id="Phobius"/>
    </source>
</evidence>
<comment type="subcellular location">
    <subcellularLocation>
        <location evidence="1">Membrane</location>
        <topology evidence="1">Multi-pass membrane protein</topology>
    </subcellularLocation>
</comment>
<dbReference type="PANTHER" id="PTHR42718">
    <property type="entry name" value="MAJOR FACILITATOR SUPERFAMILY MULTIDRUG TRANSPORTER MFSC"/>
    <property type="match status" value="1"/>
</dbReference>
<dbReference type="Gene3D" id="1.20.1250.20">
    <property type="entry name" value="MFS general substrate transporter like domains"/>
    <property type="match status" value="1"/>
</dbReference>
<feature type="transmembrane region" description="Helical" evidence="5">
    <location>
        <begin position="289"/>
        <end position="307"/>
    </location>
</feature>
<comment type="caution">
    <text evidence="7">The sequence shown here is derived from an EMBL/GenBank/DDBJ whole genome shotgun (WGS) entry which is preliminary data.</text>
</comment>
<evidence type="ECO:0000256" key="4">
    <source>
        <dbReference type="ARBA" id="ARBA00023136"/>
    </source>
</evidence>
<feature type="transmembrane region" description="Helical" evidence="5">
    <location>
        <begin position="142"/>
        <end position="163"/>
    </location>
</feature>
<evidence type="ECO:0000313" key="7">
    <source>
        <dbReference type="EMBL" id="KAL2284126.1"/>
    </source>
</evidence>
<feature type="domain" description="Major facilitator superfamily (MFS) profile" evidence="6">
    <location>
        <begin position="1"/>
        <end position="453"/>
    </location>
</feature>
<proteinExistence type="predicted"/>
<keyword evidence="4 5" id="KW-0472">Membrane</keyword>
<organism evidence="7 8">
    <name type="scientific">Diaporthe vaccinii</name>
    <dbReference type="NCBI Taxonomy" id="105482"/>
    <lineage>
        <taxon>Eukaryota</taxon>
        <taxon>Fungi</taxon>
        <taxon>Dikarya</taxon>
        <taxon>Ascomycota</taxon>
        <taxon>Pezizomycotina</taxon>
        <taxon>Sordariomycetes</taxon>
        <taxon>Sordariomycetidae</taxon>
        <taxon>Diaporthales</taxon>
        <taxon>Diaporthaceae</taxon>
        <taxon>Diaporthe</taxon>
        <taxon>Diaporthe eres species complex</taxon>
    </lineage>
</organism>
<evidence type="ECO:0000256" key="2">
    <source>
        <dbReference type="ARBA" id="ARBA00022692"/>
    </source>
</evidence>
<feature type="transmembrane region" description="Helical" evidence="5">
    <location>
        <begin position="53"/>
        <end position="72"/>
    </location>
</feature>
<keyword evidence="8" id="KW-1185">Reference proteome</keyword>
<evidence type="ECO:0000256" key="3">
    <source>
        <dbReference type="ARBA" id="ARBA00022989"/>
    </source>
</evidence>
<dbReference type="Pfam" id="PF07690">
    <property type="entry name" value="MFS_1"/>
    <property type="match status" value="1"/>
</dbReference>
<keyword evidence="2 5" id="KW-0812">Transmembrane</keyword>
<accession>A0ABR4EPB0</accession>
<dbReference type="InterPro" id="IPR011701">
    <property type="entry name" value="MFS"/>
</dbReference>
<dbReference type="Gene3D" id="1.20.1720.10">
    <property type="entry name" value="Multidrug resistance protein D"/>
    <property type="match status" value="1"/>
</dbReference>
<reference evidence="7 8" key="1">
    <citation type="submission" date="2024-03" db="EMBL/GenBank/DDBJ databases">
        <title>A high-quality draft genome sequence of Diaporthe vaccinii, a causative agent of upright dieback and viscid rot disease in cranberry plants.</title>
        <authorList>
            <person name="Sarrasin M."/>
            <person name="Lang B.F."/>
            <person name="Burger G."/>
        </authorList>
    </citation>
    <scope>NUCLEOTIDE SEQUENCE [LARGE SCALE GENOMIC DNA]</scope>
    <source>
        <strain evidence="7 8">IS7</strain>
    </source>
</reference>
<dbReference type="InterPro" id="IPR020846">
    <property type="entry name" value="MFS_dom"/>
</dbReference>
<dbReference type="PROSITE" id="PS50850">
    <property type="entry name" value="MFS"/>
    <property type="match status" value="1"/>
</dbReference>
<name>A0ABR4EPB0_9PEZI</name>
<feature type="transmembrane region" description="Helical" evidence="5">
    <location>
        <begin position="24"/>
        <end position="46"/>
    </location>
</feature>
<feature type="transmembrane region" description="Helical" evidence="5">
    <location>
        <begin position="429"/>
        <end position="449"/>
    </location>
</feature>
<feature type="transmembrane region" description="Helical" evidence="5">
    <location>
        <begin position="183"/>
        <end position="204"/>
    </location>
</feature>
<feature type="transmembrane region" description="Helical" evidence="5">
    <location>
        <begin position="78"/>
        <end position="100"/>
    </location>
</feature>
<feature type="transmembrane region" description="Helical" evidence="5">
    <location>
        <begin position="112"/>
        <end position="136"/>
    </location>
</feature>
<gene>
    <name evidence="7" type="ORF">FJTKL_09115</name>
</gene>
<feature type="transmembrane region" description="Helical" evidence="5">
    <location>
        <begin position="216"/>
        <end position="237"/>
    </location>
</feature>
<evidence type="ECO:0000313" key="8">
    <source>
        <dbReference type="Proteomes" id="UP001600888"/>
    </source>
</evidence>
<protein>
    <recommendedName>
        <fullName evidence="6">Major facilitator superfamily (MFS) profile domain-containing protein</fullName>
    </recommendedName>
</protein>
<evidence type="ECO:0000259" key="6">
    <source>
        <dbReference type="PROSITE" id="PS50850"/>
    </source>
</evidence>
<dbReference type="InterPro" id="IPR036259">
    <property type="entry name" value="MFS_trans_sf"/>
</dbReference>
<feature type="transmembrane region" description="Helical" evidence="5">
    <location>
        <begin position="345"/>
        <end position="370"/>
    </location>
</feature>
<sequence>MVNGYITVGLPRIAADLRLPEELFFWPSSVYGLAIASTLMLAGPVADILGTRAVDLCGCFALAATILGSGFVRTGVEFIVLRALQGVAMSLHLSSSVAIVAGNMPQGRSRNIAFSCIGLSQPLGFSLGLVIGGILVDTIGWRAGWFIDGGAMLLLFVIGRRVLPKSKRNAQEIMTQLSTKVDWVGAIIASAFFACLSYLLALISTDVYRIRDTETIVLLSVATAALPAFLTWVHYRVKVGKTAMMPNKLWKNMAFSTVCLTILISFGVLNSMEQYSSLFFQEVQQFPALQASIRILPSLIVGVALNLSTGLFVDKISAFWLVVGSSVLCAVAPLLMALVQPQWPYWYNAFFAQIFMPISGDVLFTVGLIVVSNVFPEDTQSLAGAVFNTAAQFGSSLGLTVMQVVSTLTAKGKPGATGSPENLMAGCRATFWTMFALMVSCAFVSTFGLRRAGKVGAKRD</sequence>
<keyword evidence="3 5" id="KW-1133">Transmembrane helix</keyword>
<feature type="transmembrane region" description="Helical" evidence="5">
    <location>
        <begin position="319"/>
        <end position="339"/>
    </location>
</feature>
<dbReference type="SUPFAM" id="SSF103473">
    <property type="entry name" value="MFS general substrate transporter"/>
    <property type="match status" value="1"/>
</dbReference>